<dbReference type="Gene3D" id="2.60.120.1130">
    <property type="match status" value="1"/>
</dbReference>
<comment type="caution">
    <text evidence="4">The sequence shown here is derived from an EMBL/GenBank/DDBJ whole genome shotgun (WGS) entry which is preliminary data.</text>
</comment>
<evidence type="ECO:0000256" key="1">
    <source>
        <dbReference type="SAM" id="SignalP"/>
    </source>
</evidence>
<proteinExistence type="predicted"/>
<gene>
    <name evidence="4" type="ORF">VB264_06660</name>
</gene>
<evidence type="ECO:0000259" key="2">
    <source>
        <dbReference type="Pfam" id="PF01841"/>
    </source>
</evidence>
<dbReference type="InterPro" id="IPR002931">
    <property type="entry name" value="Transglutaminase-like"/>
</dbReference>
<dbReference type="SUPFAM" id="SSF54001">
    <property type="entry name" value="Cysteine proteinases"/>
    <property type="match status" value="1"/>
</dbReference>
<reference evidence="4 5" key="1">
    <citation type="submission" date="2023-12" db="EMBL/GenBank/DDBJ databases">
        <title>Novel species of the genus Arcicella isolated from rivers.</title>
        <authorList>
            <person name="Lu H."/>
        </authorList>
    </citation>
    <scope>NUCLEOTIDE SEQUENCE [LARGE SCALE GENOMIC DNA]</scope>
    <source>
        <strain evidence="4 5">LMG 21963</strain>
    </source>
</reference>
<dbReference type="InterPro" id="IPR024618">
    <property type="entry name" value="DUF3857"/>
</dbReference>
<dbReference type="Gene3D" id="3.10.620.30">
    <property type="match status" value="1"/>
</dbReference>
<sequence>MKSFIISSLLFIATLSNSFAQNTWTVASIPAELKEKAHAVIRNSETVFIVKNLGEAIEKQHTVITILDEQGLAYASMNLFYNKLQKVNNFEGVLYDSNGEKVKKLKKDDIQDGSANGNGTLFGDNRYKHAEFRYALFPFTVEFITETLNKNLLFYPMWFPQEDEENVTVEQSSLKIQMPTGMPLRYKSINGMAEPTVENKPEGTTYNWQVKGMKVYENETYSPKWTRYGKGVLTAPNEFEVEGFKGSLKTWKDIGLFDNTLCEGRDILPENIQQEVKQLVANITDPKLKVKKIYEYLQSKTRYISIQLGIGGWQPFEASYVAEKGYGDCKALSNYTKALLKNVGIESFYASIRGGSNERDIQTDFPSQQFNHVIVCVPMKTDTIWLECTSQDNAFGYLSDFTSDRYALLATPEGGKLVHTPVYKAKDNQQNRNIKVTLAEDGNATAEAVTEYTGLLSDDYVEIKNLSSRDEQQKQLYKSISVPSFELNDFSIQDKKSMIPVATVKLNLNVRKCASKSGTRLFLTPNLMSITHIIPPALDKPRQTEIVLKTAYTETDSVLYQLPKNVALEFKPEGVKFENKFGSYQSEFQMKDGSLLYIRRFVRNHGKFPAVSYAEFVEFYKKVSKADRTQVVLKL</sequence>
<feature type="domain" description="Transglutaminase-like" evidence="2">
    <location>
        <begin position="277"/>
        <end position="354"/>
    </location>
</feature>
<dbReference type="Gene3D" id="2.60.40.3140">
    <property type="match status" value="1"/>
</dbReference>
<protein>
    <submittedName>
        <fullName evidence="4">DUF3857 domain-containing protein</fullName>
    </submittedName>
</protein>
<dbReference type="Proteomes" id="UP001304671">
    <property type="component" value="Unassembled WGS sequence"/>
</dbReference>
<feature type="domain" description="DUF3857" evidence="3">
    <location>
        <begin position="57"/>
        <end position="214"/>
    </location>
</feature>
<keyword evidence="1" id="KW-0732">Signal</keyword>
<feature type="chain" id="PRO_5047495334" evidence="1">
    <location>
        <begin position="21"/>
        <end position="635"/>
    </location>
</feature>
<accession>A0ABU5QKZ4</accession>
<evidence type="ECO:0000313" key="4">
    <source>
        <dbReference type="EMBL" id="MEA5257455.1"/>
    </source>
</evidence>
<dbReference type="RefSeq" id="WP_323247839.1">
    <property type="nucleotide sequence ID" value="NZ_JAYFUL010000007.1"/>
</dbReference>
<dbReference type="Pfam" id="PF12969">
    <property type="entry name" value="DUF3857"/>
    <property type="match status" value="1"/>
</dbReference>
<dbReference type="Pfam" id="PF01841">
    <property type="entry name" value="Transglut_core"/>
    <property type="match status" value="1"/>
</dbReference>
<name>A0ABU5QKZ4_9BACT</name>
<feature type="signal peptide" evidence="1">
    <location>
        <begin position="1"/>
        <end position="20"/>
    </location>
</feature>
<evidence type="ECO:0000259" key="3">
    <source>
        <dbReference type="Pfam" id="PF12969"/>
    </source>
</evidence>
<organism evidence="4 5">
    <name type="scientific">Arcicella aquatica</name>
    <dbReference type="NCBI Taxonomy" id="217141"/>
    <lineage>
        <taxon>Bacteria</taxon>
        <taxon>Pseudomonadati</taxon>
        <taxon>Bacteroidota</taxon>
        <taxon>Cytophagia</taxon>
        <taxon>Cytophagales</taxon>
        <taxon>Flectobacillaceae</taxon>
        <taxon>Arcicella</taxon>
    </lineage>
</organism>
<dbReference type="InterPro" id="IPR038765">
    <property type="entry name" value="Papain-like_cys_pep_sf"/>
</dbReference>
<keyword evidence="5" id="KW-1185">Reference proteome</keyword>
<dbReference type="EMBL" id="JAYFUL010000007">
    <property type="protein sequence ID" value="MEA5257455.1"/>
    <property type="molecule type" value="Genomic_DNA"/>
</dbReference>
<evidence type="ECO:0000313" key="5">
    <source>
        <dbReference type="Proteomes" id="UP001304671"/>
    </source>
</evidence>